<keyword evidence="2" id="KW-1185">Reference proteome</keyword>
<sequence length="56" mass="6321">MQSKAKAARGYLFDLRIEVKLSSVFGLLHTFLVPAQYFVHKTGTFCEQGTRELLSS</sequence>
<dbReference type="EMBL" id="JAVDTF010000001">
    <property type="protein sequence ID" value="MDR6781475.1"/>
    <property type="molecule type" value="Genomic_DNA"/>
</dbReference>
<comment type="caution">
    <text evidence="1">The sequence shown here is derived from an EMBL/GenBank/DDBJ whole genome shotgun (WGS) entry which is preliminary data.</text>
</comment>
<protein>
    <submittedName>
        <fullName evidence="1">Uncharacterized protein</fullName>
    </submittedName>
</protein>
<accession>A0ACC6KQL7</accession>
<gene>
    <name evidence="1" type="ORF">J2X78_000027</name>
</gene>
<proteinExistence type="predicted"/>
<reference evidence="1" key="1">
    <citation type="submission" date="2023-07" db="EMBL/GenBank/DDBJ databases">
        <title>Sorghum-associated microbial communities from plants grown in Nebraska, USA.</title>
        <authorList>
            <person name="Schachtman D."/>
        </authorList>
    </citation>
    <scope>NUCLEOTIDE SEQUENCE</scope>
    <source>
        <strain evidence="1">2697</strain>
    </source>
</reference>
<evidence type="ECO:0000313" key="2">
    <source>
        <dbReference type="Proteomes" id="UP001246858"/>
    </source>
</evidence>
<evidence type="ECO:0000313" key="1">
    <source>
        <dbReference type="EMBL" id="MDR6781475.1"/>
    </source>
</evidence>
<name>A0ACC6KQL7_9SPHI</name>
<dbReference type="Proteomes" id="UP001246858">
    <property type="component" value="Unassembled WGS sequence"/>
</dbReference>
<organism evidence="1 2">
    <name type="scientific">Pedobacter africanus</name>
    <dbReference type="NCBI Taxonomy" id="151894"/>
    <lineage>
        <taxon>Bacteria</taxon>
        <taxon>Pseudomonadati</taxon>
        <taxon>Bacteroidota</taxon>
        <taxon>Sphingobacteriia</taxon>
        <taxon>Sphingobacteriales</taxon>
        <taxon>Sphingobacteriaceae</taxon>
        <taxon>Pedobacter</taxon>
    </lineage>
</organism>